<organism evidence="2">
    <name type="scientific">bioreactor metagenome</name>
    <dbReference type="NCBI Taxonomy" id="1076179"/>
    <lineage>
        <taxon>unclassified sequences</taxon>
        <taxon>metagenomes</taxon>
        <taxon>ecological metagenomes</taxon>
    </lineage>
</organism>
<sequence>MSSVLTLICAELFDILVSTFCFSSLTIGFIFSFKALYIPFNIINNPIPPASTTFASFNAGSMSGVLLRTFSLCSHTFSNSCTMSLSLEFVALSPAAFIIVKIVPSVGLITALYANFAPSCILCANAIASASSFPSNPFDIPLKI</sequence>
<feature type="transmembrane region" description="Helical" evidence="1">
    <location>
        <begin position="12"/>
        <end position="37"/>
    </location>
</feature>
<keyword evidence="1" id="KW-0812">Transmembrane</keyword>
<gene>
    <name evidence="2" type="ORF">SDC9_158106</name>
</gene>
<keyword evidence="1" id="KW-1133">Transmembrane helix</keyword>
<proteinExistence type="predicted"/>
<dbReference type="EMBL" id="VSSQ01056993">
    <property type="protein sequence ID" value="MPN10809.1"/>
    <property type="molecule type" value="Genomic_DNA"/>
</dbReference>
<feature type="transmembrane region" description="Helical" evidence="1">
    <location>
        <begin position="89"/>
        <end position="114"/>
    </location>
</feature>
<name>A0A645FBU3_9ZZZZ</name>
<evidence type="ECO:0000313" key="2">
    <source>
        <dbReference type="EMBL" id="MPN10809.1"/>
    </source>
</evidence>
<accession>A0A645FBU3</accession>
<reference evidence="2" key="1">
    <citation type="submission" date="2019-08" db="EMBL/GenBank/DDBJ databases">
        <authorList>
            <person name="Kucharzyk K."/>
            <person name="Murdoch R.W."/>
            <person name="Higgins S."/>
            <person name="Loffler F."/>
        </authorList>
    </citation>
    <scope>NUCLEOTIDE SEQUENCE</scope>
</reference>
<evidence type="ECO:0000256" key="1">
    <source>
        <dbReference type="SAM" id="Phobius"/>
    </source>
</evidence>
<protein>
    <submittedName>
        <fullName evidence="2">Uncharacterized protein</fullName>
    </submittedName>
</protein>
<keyword evidence="1" id="KW-0472">Membrane</keyword>
<dbReference type="AlphaFoldDB" id="A0A645FBU3"/>
<comment type="caution">
    <text evidence="2">The sequence shown here is derived from an EMBL/GenBank/DDBJ whole genome shotgun (WGS) entry which is preliminary data.</text>
</comment>